<evidence type="ECO:0000259" key="2">
    <source>
        <dbReference type="Pfam" id="PF00271"/>
    </source>
</evidence>
<keyword evidence="4" id="KW-0547">Nucleotide-binding</keyword>
<evidence type="ECO:0000256" key="1">
    <source>
        <dbReference type="ARBA" id="ARBA00022801"/>
    </source>
</evidence>
<keyword evidence="1" id="KW-0378">Hydrolase</keyword>
<dbReference type="EMBL" id="MK552327">
    <property type="protein sequence ID" value="QBJ02797.1"/>
    <property type="molecule type" value="Genomic_DNA"/>
</dbReference>
<protein>
    <submittedName>
        <fullName evidence="4">SNF2-domain helicase</fullName>
    </submittedName>
</protein>
<evidence type="ECO:0000259" key="3">
    <source>
        <dbReference type="Pfam" id="PF04851"/>
    </source>
</evidence>
<evidence type="ECO:0000313" key="4">
    <source>
        <dbReference type="EMBL" id="QBJ02797.1"/>
    </source>
</evidence>
<dbReference type="GO" id="GO:0004386">
    <property type="term" value="F:helicase activity"/>
    <property type="evidence" value="ECO:0007669"/>
    <property type="project" value="UniProtKB-KW"/>
</dbReference>
<keyword evidence="5" id="KW-1185">Reference proteome</keyword>
<feature type="domain" description="Helicase/UvrB N-terminal" evidence="3">
    <location>
        <begin position="127"/>
        <end position="270"/>
    </location>
</feature>
<dbReference type="Gene3D" id="3.40.50.300">
    <property type="entry name" value="P-loop containing nucleotide triphosphate hydrolases"/>
    <property type="match status" value="2"/>
</dbReference>
<sequence length="716" mass="81751">MQSYFRRVMGVVVAKEQGNEIILSGVNGSHLVRDISKHWKTSRIASNIFNHASSTELRFYKFFAPDFMYILDSVMNYRSRYISVKQAAAIRAAMIESTWIGQAYAKPDPNKPGRLDFKQLEKFKFTPKQEQMDYFKSYNHRLDQWNLTGDLLHAEPGTGKTAMTTMIGEMLHADRMIFFVEKRAVNTVWVPSMESNDYSDTVSLEEMYKEGPSVWASDMGRPYNNEKVIVVHYQWLANFLDIIHSGVFKGLKIFTALDECHNMNDPKSLQTQLYIACVKALGSKDNILASGTPVKALGTELITLMAVSDPLFTPEVEARFKLIFGKEGGKGLDIIRHRMGFMSFFIAKTEESTGLKPPIMKPYKIQIPNGKDFTLAAIKVVMEQFIRERVKFYKDRKPQDDKYWAQCLAIHESKLKTKEQIAAYNEYRRVLKIVIANPDPRFTGEEIKATNRYEKLVFGPSLPQSMIHEFRDVKSAIKYVMLKIQGETLGRILGGKRIECHVAMVPYVDWVGIVESTQKKTIMFTSFVEALEASEVHVRKLGMSPIAVYGKTSNELASIVTRFDKDPKLNPLLATYASLATAVRLTMADTMLILNSPFRSYILEQAIARIYRIGQDSQTIVFTATLDTGEEPNISTRSADILAWSQSMVEEITGVKSPFEQKEAFESFIKEQPEELDEHRLMHGTLQKAFEQFDIVIDSKQFEIPKTVNRIPGWMR</sequence>
<dbReference type="Proteomes" id="UP000294134">
    <property type="component" value="Segment"/>
</dbReference>
<accession>A0A481W6F9</accession>
<dbReference type="GO" id="GO:0005524">
    <property type="term" value="F:ATP binding"/>
    <property type="evidence" value="ECO:0007669"/>
    <property type="project" value="InterPro"/>
</dbReference>
<gene>
    <name evidence="4" type="ORF">PSA21_271</name>
</gene>
<proteinExistence type="predicted"/>
<dbReference type="InterPro" id="IPR001650">
    <property type="entry name" value="Helicase_C-like"/>
</dbReference>
<dbReference type="InterPro" id="IPR049730">
    <property type="entry name" value="SNF2/RAD54-like_C"/>
</dbReference>
<dbReference type="SUPFAM" id="SSF52540">
    <property type="entry name" value="P-loop containing nucleoside triphosphate hydrolases"/>
    <property type="match status" value="2"/>
</dbReference>
<dbReference type="CDD" id="cd18793">
    <property type="entry name" value="SF2_C_SNF"/>
    <property type="match status" value="1"/>
</dbReference>
<dbReference type="GO" id="GO:0016787">
    <property type="term" value="F:hydrolase activity"/>
    <property type="evidence" value="ECO:0007669"/>
    <property type="project" value="UniProtKB-KW"/>
</dbReference>
<keyword evidence="4" id="KW-0067">ATP-binding</keyword>
<evidence type="ECO:0000313" key="5">
    <source>
        <dbReference type="Proteomes" id="UP000294134"/>
    </source>
</evidence>
<dbReference type="GO" id="GO:0003677">
    <property type="term" value="F:DNA binding"/>
    <property type="evidence" value="ECO:0007669"/>
    <property type="project" value="InterPro"/>
</dbReference>
<keyword evidence="4" id="KW-0347">Helicase</keyword>
<organism evidence="4 5">
    <name type="scientific">Pseudomonas phage Psa21</name>
    <dbReference type="NCBI Taxonomy" id="2530023"/>
    <lineage>
        <taxon>Viruses</taxon>
        <taxon>Duplodnaviria</taxon>
        <taxon>Heunggongvirae</taxon>
        <taxon>Uroviricota</taxon>
        <taxon>Caudoviricetes</taxon>
        <taxon>Chimalliviridae</taxon>
        <taxon>Tepukevirus</taxon>
        <taxon>Tepukevirus Psa21</taxon>
    </lineage>
</organism>
<dbReference type="InterPro" id="IPR027417">
    <property type="entry name" value="P-loop_NTPase"/>
</dbReference>
<dbReference type="Pfam" id="PF00271">
    <property type="entry name" value="Helicase_C"/>
    <property type="match status" value="1"/>
</dbReference>
<reference evidence="4 5" key="1">
    <citation type="submission" date="2019-02" db="EMBL/GenBank/DDBJ databases">
        <authorList>
            <person name="Frampton R.A."/>
            <person name="Wojtus J.K."/>
            <person name="Fineran P.C."/>
            <person name="Hendrickson H.L."/>
        </authorList>
    </citation>
    <scope>NUCLEOTIDE SEQUENCE [LARGE SCALE GENOMIC DNA]</scope>
</reference>
<feature type="domain" description="Helicase C-terminal" evidence="2">
    <location>
        <begin position="515"/>
        <end position="614"/>
    </location>
</feature>
<dbReference type="InterPro" id="IPR006935">
    <property type="entry name" value="Helicase/UvrB_N"/>
</dbReference>
<name>A0A481W6F9_9CAUD</name>
<dbReference type="Pfam" id="PF04851">
    <property type="entry name" value="ResIII"/>
    <property type="match status" value="1"/>
</dbReference>